<dbReference type="InterPro" id="IPR011990">
    <property type="entry name" value="TPR-like_helical_dom_sf"/>
</dbReference>
<dbReference type="CDD" id="cd06257">
    <property type="entry name" value="DnaJ"/>
    <property type="match status" value="1"/>
</dbReference>
<accession>A0A3B1D0G8</accession>
<dbReference type="EMBL" id="UOGI01000058">
    <property type="protein sequence ID" value="VAX29704.1"/>
    <property type="molecule type" value="Genomic_DNA"/>
</dbReference>
<dbReference type="SMART" id="SM00028">
    <property type="entry name" value="TPR"/>
    <property type="match status" value="3"/>
</dbReference>
<feature type="domain" description="J" evidence="4">
    <location>
        <begin position="23"/>
        <end position="86"/>
    </location>
</feature>
<gene>
    <name evidence="5" type="ORF">MNBD_NITROSPIRAE03-192</name>
</gene>
<dbReference type="InterPro" id="IPR019734">
    <property type="entry name" value="TPR_rpt"/>
</dbReference>
<keyword evidence="2" id="KW-0802">TPR repeat</keyword>
<name>A0A3B1D0G8_9ZZZZ</name>
<sequence length="227" mass="25916">MGTEEADFRKEVNGLHARLGSLNPYELLGIPPGADTETLKRSYYRMARRFHPDRYYSSAQDELRHKLTDLFDAISRAYETLKQGVPGEEAPSTRTDSSEAELPAHWKETQAEEQYRRGVLEYKAGNYWQAIDAFGWATRLNPKKPKYWSRLSLALTKIPGRLKQAEEAILEAIKLEPFRADHYARLGGIYLKAGLKKRARTHFEKALRFDSGNEEALKGLEELGALS</sequence>
<protein>
    <recommendedName>
        <fullName evidence="4">J domain-containing protein</fullName>
    </recommendedName>
</protein>
<organism evidence="5">
    <name type="scientific">hydrothermal vent metagenome</name>
    <dbReference type="NCBI Taxonomy" id="652676"/>
    <lineage>
        <taxon>unclassified sequences</taxon>
        <taxon>metagenomes</taxon>
        <taxon>ecological metagenomes</taxon>
    </lineage>
</organism>
<dbReference type="Pfam" id="PF13432">
    <property type="entry name" value="TPR_16"/>
    <property type="match status" value="2"/>
</dbReference>
<dbReference type="PANTHER" id="PTHR45188:SF2">
    <property type="entry name" value="DNAJ HOMOLOG SUBFAMILY C MEMBER 7"/>
    <property type="match status" value="1"/>
</dbReference>
<evidence type="ECO:0000256" key="3">
    <source>
        <dbReference type="SAM" id="MobiDB-lite"/>
    </source>
</evidence>
<dbReference type="PRINTS" id="PR00625">
    <property type="entry name" value="JDOMAIN"/>
</dbReference>
<dbReference type="Pfam" id="PF00226">
    <property type="entry name" value="DnaJ"/>
    <property type="match status" value="1"/>
</dbReference>
<evidence type="ECO:0000256" key="1">
    <source>
        <dbReference type="ARBA" id="ARBA00022737"/>
    </source>
</evidence>
<dbReference type="Gene3D" id="1.10.287.110">
    <property type="entry name" value="DnaJ domain"/>
    <property type="match status" value="1"/>
</dbReference>
<dbReference type="PROSITE" id="PS50076">
    <property type="entry name" value="DNAJ_2"/>
    <property type="match status" value="1"/>
</dbReference>
<keyword evidence="1" id="KW-0677">Repeat</keyword>
<dbReference type="InterPro" id="IPR001623">
    <property type="entry name" value="DnaJ_domain"/>
</dbReference>
<dbReference type="SUPFAM" id="SSF48452">
    <property type="entry name" value="TPR-like"/>
    <property type="match status" value="1"/>
</dbReference>
<feature type="region of interest" description="Disordered" evidence="3">
    <location>
        <begin position="82"/>
        <end position="102"/>
    </location>
</feature>
<dbReference type="PROSITE" id="PS50005">
    <property type="entry name" value="TPR"/>
    <property type="match status" value="2"/>
</dbReference>
<dbReference type="AlphaFoldDB" id="A0A3B1D0G8"/>
<evidence type="ECO:0000313" key="5">
    <source>
        <dbReference type="EMBL" id="VAX29704.1"/>
    </source>
</evidence>
<evidence type="ECO:0000256" key="2">
    <source>
        <dbReference type="ARBA" id="ARBA00022803"/>
    </source>
</evidence>
<proteinExistence type="predicted"/>
<dbReference type="Gene3D" id="1.25.40.10">
    <property type="entry name" value="Tetratricopeptide repeat domain"/>
    <property type="match status" value="1"/>
</dbReference>
<reference evidence="5" key="1">
    <citation type="submission" date="2018-06" db="EMBL/GenBank/DDBJ databases">
        <authorList>
            <person name="Zhirakovskaya E."/>
        </authorList>
    </citation>
    <scope>NUCLEOTIDE SEQUENCE</scope>
</reference>
<dbReference type="PANTHER" id="PTHR45188">
    <property type="entry name" value="DNAJ PROTEIN P58IPK HOMOLOG"/>
    <property type="match status" value="1"/>
</dbReference>
<evidence type="ECO:0000259" key="4">
    <source>
        <dbReference type="PROSITE" id="PS50076"/>
    </source>
</evidence>
<dbReference type="SMART" id="SM00271">
    <property type="entry name" value="DnaJ"/>
    <property type="match status" value="1"/>
</dbReference>
<dbReference type="InterPro" id="IPR036869">
    <property type="entry name" value="J_dom_sf"/>
</dbReference>
<dbReference type="SUPFAM" id="SSF46565">
    <property type="entry name" value="Chaperone J-domain"/>
    <property type="match status" value="1"/>
</dbReference>